<comment type="caution">
    <text evidence="1">The sequence shown here is derived from an EMBL/GenBank/DDBJ whole genome shotgun (WGS) entry which is preliminary data.</text>
</comment>
<keyword evidence="2" id="KW-1185">Reference proteome</keyword>
<evidence type="ECO:0000313" key="2">
    <source>
        <dbReference type="Proteomes" id="UP001177021"/>
    </source>
</evidence>
<reference evidence="1" key="1">
    <citation type="submission" date="2023-10" db="EMBL/GenBank/DDBJ databases">
        <authorList>
            <person name="Rodriguez Cubillos JULIANA M."/>
            <person name="De Vega J."/>
        </authorList>
    </citation>
    <scope>NUCLEOTIDE SEQUENCE</scope>
</reference>
<proteinExistence type="predicted"/>
<protein>
    <submittedName>
        <fullName evidence="1">Uncharacterized protein</fullName>
    </submittedName>
</protein>
<dbReference type="Proteomes" id="UP001177021">
    <property type="component" value="Unassembled WGS sequence"/>
</dbReference>
<name>A0ACB0KTX0_TRIPR</name>
<evidence type="ECO:0000313" key="1">
    <source>
        <dbReference type="EMBL" id="CAJ2659739.1"/>
    </source>
</evidence>
<accession>A0ACB0KTX0</accession>
<dbReference type="EMBL" id="CASHSV030000311">
    <property type="protein sequence ID" value="CAJ2659739.1"/>
    <property type="molecule type" value="Genomic_DNA"/>
</dbReference>
<organism evidence="1 2">
    <name type="scientific">Trifolium pratense</name>
    <name type="common">Red clover</name>
    <dbReference type="NCBI Taxonomy" id="57577"/>
    <lineage>
        <taxon>Eukaryota</taxon>
        <taxon>Viridiplantae</taxon>
        <taxon>Streptophyta</taxon>
        <taxon>Embryophyta</taxon>
        <taxon>Tracheophyta</taxon>
        <taxon>Spermatophyta</taxon>
        <taxon>Magnoliopsida</taxon>
        <taxon>eudicotyledons</taxon>
        <taxon>Gunneridae</taxon>
        <taxon>Pentapetalae</taxon>
        <taxon>rosids</taxon>
        <taxon>fabids</taxon>
        <taxon>Fabales</taxon>
        <taxon>Fabaceae</taxon>
        <taxon>Papilionoideae</taxon>
        <taxon>50 kb inversion clade</taxon>
        <taxon>NPAAA clade</taxon>
        <taxon>Hologalegina</taxon>
        <taxon>IRL clade</taxon>
        <taxon>Trifolieae</taxon>
        <taxon>Trifolium</taxon>
    </lineage>
</organism>
<sequence length="1840" mass="203960">MRSSSSASGMGDSGSGSRVKKKHKKLDAICEEEYNRNHGELNEGDDLNPDLGVRRSSRVRRAPVLLDVSPSPKRKRQKLGKDVMPKSVESDKSLGREGGGNWSLRSRSRGKNVEFEVKEEMELPRRKRKLSDKDLEVVEVDTKDGLEVVEGDREEELEVAEGNREEELEVVEGDRVEELEVVENDRKEGLEVDKKEDFKWFTRRKFKSKNRTGKIEATNNEKGLKENECQEVELVVDGSVSVLETELADEDPIDLRDENASLTGNEERIETDNLQAEECNGDVEPSLVECVEIVDEQGDQVESEKDGKNGSDVAEIAGVSTERVDNEGSVDKEVDIDENVSKDKNVERTDELKQASNDKSEYRCIKEGRRCGLCGRGSDGKPPKRLIQDNGESENEAYSGSSASEEPTYDTWDGFDDEPGWLGRLLGPINDRYGIAGIWVHQNCAVWSPEVYFAGLGCLKNVRAALCRGRALKCTRCGRRGATIGCRVDRCPKTYHLPCARANGCIFDHRKFLIACTDHRHLFQPSGNKYFTRIKKLKARKMMWETNKRSNDASRKDIDAEERWLENCGEDEEFLKRENKRLHRDLLRIAPVYIGGSDSAASENSFQGWESVAGLKDVIRCMKEVVIIPLLYPNFFDNLGLTPPRGILLHGYPGTGKTLVVRSLIGACARGDRRIAYFARKGADCLGKYVGDAERQLRLLFQVAEKCQPSIIFFDEIDGLAPCRTRQQDQTHSSVVSTLLALMDGLKSRGSVVVIGATNRPEAVDPALRRPGRFDREIYFPLPSTEDRASILSLHTQKWPKPISGSLLGWIAKKTSGFAGADLQALCTQAAMNALKRNFPLQEVLSVAEKRHSSGCKNTPLPSFTVEERDWVEAFLSSPLPCSQREAGNAANDVVCSPLPVQLVPCLLRPLCTILLSLYLDERLWLPLPISKAVTLIKNVMICALDKKKMPIDHWWLHLDDFLQETNVAYEVSKCLSCSGILSADRGFSGSCDIVDRDDDKPSLKNHASMCNGRLPDMSFASTNKSGFRILIYGNPRSGQRHLASCLLYCFVGNIEVQKIDMATITQEGHGDVVQGISQILMKCASMKSCVIFMPRIDLWAVVEDSQIAEKTDSCSIYHLSSETDTSSFTPSQIVEKENGINTGKNSAEMTKCQANKKASYAWMSFIEQVESIGSSTSLMILATSEAPYTELPHKIRGFFKSYQSKDTQSSSLVQTVPQFSLQIDGNFDHDLAINLSAIELLRTVVEQWVQLIHQRSHAHMDVHKGDIAYESIEVRKEKVTQRNENEPANMNKGEVQSPEFLTKGPQPNSRSLKGKSNLLMAISTFGYQILLYPHFAELCWVTSKLKEGPCADVSGPWRGWPFNSCIIRPNNSQDKVIISSSSGGTKSKESAGLVRGLVAVGLSAYKGVYKSVREVSHEVRNVLEILTETINMKIQAGKNRYRYLRILSQVAYLEDMVNNWAYALLSLDQDSPELAAKVIPAAAGPLNSHLACEDHHQAEGEDCHLVVPANGDDLETLATSPKGVPIATTERLSLNEINDNLANTDCDGQKACSEGSPNNQPCPDTHMNDSCLGNQPLQPSLNQENGVLPGLSESVTAENHDTADGELGMSKDLNKSTCTDSAVLSENGFHTNCEQGSVEIGNLKSSDVESDKHENTIDLNASSSKGSGPAESGVVCFYQCCPQCLCSLYHLTRKIFVRGWESNKSHWTIEDVHDAVSTLSVDLISEVRKCYMVEDFTDLSNKTSRHEKHATFLITCNTENRGKDVVPAECVSHLASQGTSVSKDTGSNEPAKLDLKFVFKDGVLVLAEPAKDSPLHCKFEKLCLCSLIELIVKTKGPLD</sequence>
<gene>
    <name evidence="1" type="ORF">MILVUS5_LOCUS25838</name>
</gene>